<gene>
    <name evidence="1" type="ORF">G293_03555</name>
</gene>
<proteinExistence type="predicted"/>
<evidence type="ECO:0000313" key="1">
    <source>
        <dbReference type="EMBL" id="AKK20339.1"/>
    </source>
</evidence>
<protein>
    <submittedName>
        <fullName evidence="1">Uncharacterized protein</fullName>
    </submittedName>
</protein>
<organism evidence="1 2">
    <name type="scientific">Candidatus Liberibacter africanus PTSAPSY</name>
    <dbReference type="NCBI Taxonomy" id="1277257"/>
    <lineage>
        <taxon>Bacteria</taxon>
        <taxon>Pseudomonadati</taxon>
        <taxon>Pseudomonadota</taxon>
        <taxon>Alphaproteobacteria</taxon>
        <taxon>Hyphomicrobiales</taxon>
        <taxon>Rhizobiaceae</taxon>
        <taxon>Liberibacter</taxon>
    </lineage>
</organism>
<dbReference type="Proteomes" id="UP000035503">
    <property type="component" value="Chromosome"/>
</dbReference>
<dbReference type="KEGG" id="lau:G293_03555"/>
<accession>A0A0G3I374</accession>
<keyword evidence="2" id="KW-1185">Reference proteome</keyword>
<dbReference type="PATRIC" id="fig|1277257.4.peg.766"/>
<evidence type="ECO:0000313" key="2">
    <source>
        <dbReference type="Proteomes" id="UP000035503"/>
    </source>
</evidence>
<dbReference type="EMBL" id="CP004021">
    <property type="protein sequence ID" value="AKK20339.1"/>
    <property type="molecule type" value="Genomic_DNA"/>
</dbReference>
<sequence length="37" mass="4692">MEGNKLSQTRFSIPKSRMNMAVQDKEKRWLYRRYWKE</sequence>
<dbReference type="AlphaFoldDB" id="A0A0G3I374"/>
<name>A0A0G3I374_LIBAF</name>
<reference evidence="1 2" key="1">
    <citation type="journal article" date="2015" name="Genome Announc.">
        <title>Complete Genome Sequence of 'Candidatus Liberibacter africanus,' a Bacterium Associated with Citrus Huanglongbing.</title>
        <authorList>
            <person name="Lin H."/>
            <person name="Pietersen G."/>
            <person name="Han C."/>
            <person name="Read D.A."/>
            <person name="Lou B."/>
            <person name="Gupta G."/>
            <person name="Civerolo E.L."/>
        </authorList>
    </citation>
    <scope>NUCLEOTIDE SEQUENCE [LARGE SCALE GENOMIC DNA]</scope>
    <source>
        <strain evidence="1 2">PTSAPSY</strain>
    </source>
</reference>